<organism evidence="2 3">
    <name type="scientific">Micromonospora rubida</name>
    <dbReference type="NCBI Taxonomy" id="2697657"/>
    <lineage>
        <taxon>Bacteria</taxon>
        <taxon>Bacillati</taxon>
        <taxon>Actinomycetota</taxon>
        <taxon>Actinomycetes</taxon>
        <taxon>Micromonosporales</taxon>
        <taxon>Micromonosporaceae</taxon>
        <taxon>Micromonospora</taxon>
    </lineage>
</organism>
<dbReference type="RefSeq" id="WP_396679499.1">
    <property type="nucleotide sequence ID" value="NZ_JBIRPU010000008.1"/>
</dbReference>
<evidence type="ECO:0008006" key="4">
    <source>
        <dbReference type="Google" id="ProtNLM"/>
    </source>
</evidence>
<sequence length="174" mass="18620">MTSPDEHPDEAIPYDYAGRRIAVNPTEVAGCAKELDRAATEIEMLIKSVHLIWEDLKLGWTGRTQAESEEFNDLWLLAMSDMFASKDGTPGALSAIHFMANAAAANYAHAEDSLSRTLLEFGQSMAGTSDQTFPGELPAGIPSRPEGAPEPPAEVPTPRNRTGGPITEVTPGSP</sequence>
<evidence type="ECO:0000256" key="1">
    <source>
        <dbReference type="SAM" id="MobiDB-lite"/>
    </source>
</evidence>
<gene>
    <name evidence="2" type="ORF">ACH4OY_13910</name>
</gene>
<protein>
    <recommendedName>
        <fullName evidence="4">WXG100 family type VII secretion target</fullName>
    </recommendedName>
</protein>
<reference evidence="2 3" key="1">
    <citation type="submission" date="2024-10" db="EMBL/GenBank/DDBJ databases">
        <title>The Natural Products Discovery Center: Release of the First 8490 Sequenced Strains for Exploring Actinobacteria Biosynthetic Diversity.</title>
        <authorList>
            <person name="Kalkreuter E."/>
            <person name="Kautsar S.A."/>
            <person name="Yang D."/>
            <person name="Bader C.D."/>
            <person name="Teijaro C.N."/>
            <person name="Fluegel L."/>
            <person name="Davis C.M."/>
            <person name="Simpson J.R."/>
            <person name="Lauterbach L."/>
            <person name="Steele A.D."/>
            <person name="Gui C."/>
            <person name="Meng S."/>
            <person name="Li G."/>
            <person name="Viehrig K."/>
            <person name="Ye F."/>
            <person name="Su P."/>
            <person name="Kiefer A.F."/>
            <person name="Nichols A."/>
            <person name="Cepeda A.J."/>
            <person name="Yan W."/>
            <person name="Fan B."/>
            <person name="Jiang Y."/>
            <person name="Adhikari A."/>
            <person name="Zheng C.-J."/>
            <person name="Schuster L."/>
            <person name="Cowan T.M."/>
            <person name="Smanski M.J."/>
            <person name="Chevrette M.G."/>
            <person name="De Carvalho L.P.S."/>
            <person name="Shen B."/>
        </authorList>
    </citation>
    <scope>NUCLEOTIDE SEQUENCE [LARGE SCALE GENOMIC DNA]</scope>
    <source>
        <strain evidence="2 3">NPDC021253</strain>
    </source>
</reference>
<dbReference type="Gene3D" id="1.10.287.1060">
    <property type="entry name" value="ESAT-6-like"/>
    <property type="match status" value="1"/>
</dbReference>
<name>A0ABW7SJC8_9ACTN</name>
<comment type="caution">
    <text evidence="2">The sequence shown here is derived from an EMBL/GenBank/DDBJ whole genome shotgun (WGS) entry which is preliminary data.</text>
</comment>
<feature type="region of interest" description="Disordered" evidence="1">
    <location>
        <begin position="126"/>
        <end position="174"/>
    </location>
</feature>
<evidence type="ECO:0000313" key="2">
    <source>
        <dbReference type="EMBL" id="MFI0793768.1"/>
    </source>
</evidence>
<evidence type="ECO:0000313" key="3">
    <source>
        <dbReference type="Proteomes" id="UP001611075"/>
    </source>
</evidence>
<dbReference type="InterPro" id="IPR036689">
    <property type="entry name" value="ESAT-6-like_sf"/>
</dbReference>
<dbReference type="EMBL" id="JBIRPU010000008">
    <property type="protein sequence ID" value="MFI0793768.1"/>
    <property type="molecule type" value="Genomic_DNA"/>
</dbReference>
<proteinExistence type="predicted"/>
<keyword evidence="3" id="KW-1185">Reference proteome</keyword>
<accession>A0ABW7SJC8</accession>
<dbReference type="SUPFAM" id="SSF140453">
    <property type="entry name" value="EsxAB dimer-like"/>
    <property type="match status" value="1"/>
</dbReference>
<dbReference type="Proteomes" id="UP001611075">
    <property type="component" value="Unassembled WGS sequence"/>
</dbReference>